<sequence length="604" mass="66738">MSSFFTLPASQRKRKRENPVAGLARKRREVANGDKSREQQDDQSRRKGRQPRIRDRQRDESISGSESEDEIQAESDVDESEATSEEGETAAERRVRLAQRYLDNIRQEIDETGFDAEDLDRDLIAQRLKEDVDEAKGRQYRLIAENLDFANATHTAFRADTESTTGVAVCQPYVYTVSKDKTLIKWELQPPSTSSDGQKSTASRRRRPKQLAYVRGIKIRALDSQQHGHTGRIYSVAASPDGKFVATGGADKKLIIWSAEDLRPLKTFTTHRDGVTGLAFAPNSANRTGFGQQLFSASMDRSLKTYSLAGEDSLAYVETLFGHQDHIVDVSAVSVDQCVTVGARDRKALWWKFVDESLTKFLGDSSKNDEYQTGSLDCVAALPPHNFVTGTDSGSISLWSIHKKKAVFTLQTAHGVEEPPPLEAVTSEVDPKVIEALKKDDRRRPIPRAITALAALPGTDVVLSGSWDGWIRAWKLSDDKRSLLPLGPVGKVEEDADEPTGLVNGELQDRNGHLNEDTDTAKNGTTASANPLSGPVRGFVNSLAVFERRRLITNEYGGKKEGECQGLCIVAGTGKEMRLGRWTKLRKGRNGAIVFEVPLKAKSA</sequence>
<feature type="compositionally biased region" description="Basic and acidic residues" evidence="6">
    <location>
        <begin position="507"/>
        <end position="520"/>
    </location>
</feature>
<feature type="region of interest" description="Disordered" evidence="6">
    <location>
        <begin position="188"/>
        <end position="208"/>
    </location>
</feature>
<dbReference type="GO" id="GO:0034511">
    <property type="term" value="F:U3 snoRNA binding"/>
    <property type="evidence" value="ECO:0007669"/>
    <property type="project" value="InterPro"/>
</dbReference>
<name>A0A0D2HUV4_CLAB1</name>
<proteinExistence type="predicted"/>
<dbReference type="RefSeq" id="XP_016621309.1">
    <property type="nucleotide sequence ID" value="XM_016762362.1"/>
</dbReference>
<dbReference type="SUPFAM" id="SSF50978">
    <property type="entry name" value="WD40 repeat-like"/>
    <property type="match status" value="1"/>
</dbReference>
<keyword evidence="2 5" id="KW-0853">WD repeat</keyword>
<dbReference type="VEuPathDB" id="FungiDB:Z519_04616"/>
<feature type="compositionally biased region" description="Acidic residues" evidence="6">
    <location>
        <begin position="66"/>
        <end position="89"/>
    </location>
</feature>
<keyword evidence="8" id="KW-1185">Reference proteome</keyword>
<dbReference type="InterPro" id="IPR036322">
    <property type="entry name" value="WD40_repeat_dom_sf"/>
</dbReference>
<feature type="compositionally biased region" description="Basic and acidic residues" evidence="6">
    <location>
        <begin position="52"/>
        <end position="61"/>
    </location>
</feature>
<evidence type="ECO:0008006" key="9">
    <source>
        <dbReference type="Google" id="ProtNLM"/>
    </source>
</evidence>
<dbReference type="InterPro" id="IPR039241">
    <property type="entry name" value="Rrp9-like"/>
</dbReference>
<organism evidence="7 8">
    <name type="scientific">Cladophialophora bantiana (strain ATCC 10958 / CBS 173.52 / CDC B-1940 / NIH 8579)</name>
    <name type="common">Xylohypha bantiana</name>
    <dbReference type="NCBI Taxonomy" id="1442370"/>
    <lineage>
        <taxon>Eukaryota</taxon>
        <taxon>Fungi</taxon>
        <taxon>Dikarya</taxon>
        <taxon>Ascomycota</taxon>
        <taxon>Pezizomycotina</taxon>
        <taxon>Eurotiomycetes</taxon>
        <taxon>Chaetothyriomycetidae</taxon>
        <taxon>Chaetothyriales</taxon>
        <taxon>Herpotrichiellaceae</taxon>
        <taxon>Cladophialophora</taxon>
    </lineage>
</organism>
<gene>
    <name evidence="7" type="ORF">Z519_04616</name>
</gene>
<feature type="region of interest" description="Disordered" evidence="6">
    <location>
        <begin position="1"/>
        <end position="92"/>
    </location>
</feature>
<dbReference type="PROSITE" id="PS50294">
    <property type="entry name" value="WD_REPEATS_REGION"/>
    <property type="match status" value="1"/>
</dbReference>
<dbReference type="PROSITE" id="PS50082">
    <property type="entry name" value="WD_REPEATS_2"/>
    <property type="match status" value="1"/>
</dbReference>
<dbReference type="InterPro" id="IPR015943">
    <property type="entry name" value="WD40/YVTN_repeat-like_dom_sf"/>
</dbReference>
<keyword evidence="4" id="KW-0539">Nucleus</keyword>
<dbReference type="AlphaFoldDB" id="A0A0D2HUV4"/>
<feature type="compositionally biased region" description="Polar residues" evidence="6">
    <location>
        <begin position="190"/>
        <end position="201"/>
    </location>
</feature>
<reference evidence="7" key="1">
    <citation type="submission" date="2015-01" db="EMBL/GenBank/DDBJ databases">
        <title>The Genome Sequence of Cladophialophora bantiana CBS 173.52.</title>
        <authorList>
            <consortium name="The Broad Institute Genomics Platform"/>
            <person name="Cuomo C."/>
            <person name="de Hoog S."/>
            <person name="Gorbushina A."/>
            <person name="Stielow B."/>
            <person name="Teixiera M."/>
            <person name="Abouelleil A."/>
            <person name="Chapman S.B."/>
            <person name="Priest M."/>
            <person name="Young S.K."/>
            <person name="Wortman J."/>
            <person name="Nusbaum C."/>
            <person name="Birren B."/>
        </authorList>
    </citation>
    <scope>NUCLEOTIDE SEQUENCE [LARGE SCALE GENOMIC DNA]</scope>
    <source>
        <strain evidence="7">CBS 173.52</strain>
    </source>
</reference>
<protein>
    <recommendedName>
        <fullName evidence="9">Ribosomal RNA-processing protein 9</fullName>
    </recommendedName>
</protein>
<dbReference type="Gene3D" id="2.130.10.10">
    <property type="entry name" value="YVTN repeat-like/Quinoprotein amine dehydrogenase"/>
    <property type="match status" value="1"/>
</dbReference>
<evidence type="ECO:0000256" key="6">
    <source>
        <dbReference type="SAM" id="MobiDB-lite"/>
    </source>
</evidence>
<feature type="region of interest" description="Disordered" evidence="6">
    <location>
        <begin position="490"/>
        <end position="533"/>
    </location>
</feature>
<dbReference type="Pfam" id="PF00400">
    <property type="entry name" value="WD40"/>
    <property type="match status" value="3"/>
</dbReference>
<dbReference type="GO" id="GO:0032040">
    <property type="term" value="C:small-subunit processome"/>
    <property type="evidence" value="ECO:0007669"/>
    <property type="project" value="TreeGrafter"/>
</dbReference>
<evidence type="ECO:0000256" key="2">
    <source>
        <dbReference type="ARBA" id="ARBA00022574"/>
    </source>
</evidence>
<dbReference type="EMBL" id="KN846985">
    <property type="protein sequence ID" value="KIW94640.1"/>
    <property type="molecule type" value="Genomic_DNA"/>
</dbReference>
<evidence type="ECO:0000313" key="7">
    <source>
        <dbReference type="EMBL" id="KIW94640.1"/>
    </source>
</evidence>
<dbReference type="SMART" id="SM00320">
    <property type="entry name" value="WD40"/>
    <property type="match status" value="6"/>
</dbReference>
<dbReference type="PANTHER" id="PTHR19865:SF0">
    <property type="entry name" value="U3 SMALL NUCLEOLAR RNA-INTERACTING PROTEIN 2"/>
    <property type="match status" value="1"/>
</dbReference>
<comment type="subcellular location">
    <subcellularLocation>
        <location evidence="1">Nucleus</location>
    </subcellularLocation>
</comment>
<dbReference type="InterPro" id="IPR001680">
    <property type="entry name" value="WD40_rpt"/>
</dbReference>
<feature type="repeat" description="WD" evidence="5">
    <location>
        <begin position="226"/>
        <end position="267"/>
    </location>
</feature>
<evidence type="ECO:0000256" key="3">
    <source>
        <dbReference type="ARBA" id="ARBA00022737"/>
    </source>
</evidence>
<dbReference type="GeneID" id="27697544"/>
<feature type="compositionally biased region" description="Polar residues" evidence="6">
    <location>
        <begin position="521"/>
        <end position="531"/>
    </location>
</feature>
<evidence type="ECO:0000256" key="1">
    <source>
        <dbReference type="ARBA" id="ARBA00004123"/>
    </source>
</evidence>
<evidence type="ECO:0000313" key="8">
    <source>
        <dbReference type="Proteomes" id="UP000053789"/>
    </source>
</evidence>
<dbReference type="Proteomes" id="UP000053789">
    <property type="component" value="Unassembled WGS sequence"/>
</dbReference>
<dbReference type="PANTHER" id="PTHR19865">
    <property type="entry name" value="U3 SMALL NUCLEOLAR RNA INTERACTING PROTEIN 2"/>
    <property type="match status" value="1"/>
</dbReference>
<evidence type="ECO:0000256" key="4">
    <source>
        <dbReference type="ARBA" id="ARBA00023242"/>
    </source>
</evidence>
<accession>A0A0D2HUV4</accession>
<keyword evidence="3" id="KW-0677">Repeat</keyword>
<feature type="compositionally biased region" description="Basic and acidic residues" evidence="6">
    <location>
        <begin position="29"/>
        <end position="45"/>
    </location>
</feature>
<evidence type="ECO:0000256" key="5">
    <source>
        <dbReference type="PROSITE-ProRule" id="PRU00221"/>
    </source>
</evidence>
<dbReference type="HOGENOM" id="CLU_014017_1_0_1"/>
<dbReference type="OrthoDB" id="189968at2759"/>